<dbReference type="GO" id="GO:0005739">
    <property type="term" value="C:mitochondrion"/>
    <property type="evidence" value="ECO:0007669"/>
    <property type="project" value="UniProtKB-SubCell"/>
</dbReference>
<name>A0A8H7Q6N2_MORIS</name>
<dbReference type="SUPFAM" id="SSF89095">
    <property type="entry name" value="GatB/YqeY motif"/>
    <property type="match status" value="1"/>
</dbReference>
<evidence type="ECO:0000313" key="3">
    <source>
        <dbReference type="Proteomes" id="UP000654370"/>
    </source>
</evidence>
<dbReference type="Gene3D" id="1.10.10.410">
    <property type="match status" value="1"/>
</dbReference>
<keyword evidence="1" id="KW-0496">Mitochondrion</keyword>
<dbReference type="OrthoDB" id="538640at2759"/>
<comment type="caution">
    <text evidence="2">The sequence shown here is derived from an EMBL/GenBank/DDBJ whole genome shotgun (WGS) entry which is preliminary data.</text>
</comment>
<accession>A0A8H7Q6N2</accession>
<proteinExistence type="inferred from homology"/>
<dbReference type="Pfam" id="PF09424">
    <property type="entry name" value="YqeY"/>
    <property type="match status" value="1"/>
</dbReference>
<evidence type="ECO:0000256" key="1">
    <source>
        <dbReference type="RuleBase" id="RU365099"/>
    </source>
</evidence>
<dbReference type="Proteomes" id="UP000654370">
    <property type="component" value="Unassembled WGS sequence"/>
</dbReference>
<dbReference type="PANTHER" id="PTHR28055:SF1">
    <property type="entry name" value="ALTERED INHERITANCE OF MITOCHONDRIA PROTEIN 41, MITOCHONDRIAL"/>
    <property type="match status" value="1"/>
</dbReference>
<sequence>MQSIALRSALFRRSFQIASTRLYTTEANDSLLTRLKTDQKTYMRGRTQPDLMVVKSILSDFMYLGKSGNAPSTPDAGILTVLQRSMKKRQESISQYKSAGRQDLVDQEEKELEILQRYMPTQMTDNEIKDEVHKIVQEIGAASVKDLGKVMKAWNVDSSLADRKKVSDMVKGVLSGQ</sequence>
<dbReference type="AlphaFoldDB" id="A0A8H7Q6N2"/>
<dbReference type="Gene3D" id="1.10.1510.10">
    <property type="entry name" value="Uncharacterised protein YqeY/AIM41 PF09424, N-terminal domain"/>
    <property type="match status" value="1"/>
</dbReference>
<dbReference type="EMBL" id="JAEPQZ010000001">
    <property type="protein sequence ID" value="KAG2186079.1"/>
    <property type="molecule type" value="Genomic_DNA"/>
</dbReference>
<dbReference type="PANTHER" id="PTHR28055">
    <property type="entry name" value="ALTERED INHERITANCE OF MITOCHONDRIA PROTEIN 41, MITOCHONDRIAL"/>
    <property type="match status" value="1"/>
</dbReference>
<comment type="subcellular location">
    <subcellularLocation>
        <location evidence="1">Mitochondrion</location>
    </subcellularLocation>
</comment>
<dbReference type="GO" id="GO:0016884">
    <property type="term" value="F:carbon-nitrogen ligase activity, with glutamine as amido-N-donor"/>
    <property type="evidence" value="ECO:0007669"/>
    <property type="project" value="UniProtKB-UniRule"/>
</dbReference>
<evidence type="ECO:0000313" key="2">
    <source>
        <dbReference type="EMBL" id="KAG2186079.1"/>
    </source>
</evidence>
<dbReference type="InterPro" id="IPR019004">
    <property type="entry name" value="YqeY/Aim41"/>
</dbReference>
<dbReference type="InterPro" id="IPR023168">
    <property type="entry name" value="GatB_Yqey_C_2"/>
</dbReference>
<keyword evidence="3" id="KW-1185">Reference proteome</keyword>
<dbReference type="InterPro" id="IPR003789">
    <property type="entry name" value="Asn/Gln_tRNA_amidoTrase-B-like"/>
</dbReference>
<reference evidence="2" key="1">
    <citation type="submission" date="2020-12" db="EMBL/GenBank/DDBJ databases">
        <title>Metabolic potential, ecology and presence of endohyphal bacteria is reflected in genomic diversity of Mucoromycotina.</title>
        <authorList>
            <person name="Muszewska A."/>
            <person name="Okrasinska A."/>
            <person name="Steczkiewicz K."/>
            <person name="Drgas O."/>
            <person name="Orlowska M."/>
            <person name="Perlinska-Lenart U."/>
            <person name="Aleksandrzak-Piekarczyk T."/>
            <person name="Szatraj K."/>
            <person name="Zielenkiewicz U."/>
            <person name="Pilsyk S."/>
            <person name="Malc E."/>
            <person name="Mieczkowski P."/>
            <person name="Kruszewska J.S."/>
            <person name="Biernat P."/>
            <person name="Pawlowska J."/>
        </authorList>
    </citation>
    <scope>NUCLEOTIDE SEQUENCE</scope>
    <source>
        <strain evidence="2">WA0000067209</strain>
    </source>
</reference>
<dbReference type="InterPro" id="IPR042184">
    <property type="entry name" value="YqeY/Aim41_N"/>
</dbReference>
<organism evidence="2 3">
    <name type="scientific">Mortierella isabellina</name>
    <name type="common">Filamentous fungus</name>
    <name type="synonym">Umbelopsis isabellina</name>
    <dbReference type="NCBI Taxonomy" id="91625"/>
    <lineage>
        <taxon>Eukaryota</taxon>
        <taxon>Fungi</taxon>
        <taxon>Fungi incertae sedis</taxon>
        <taxon>Mucoromycota</taxon>
        <taxon>Mucoromycotina</taxon>
        <taxon>Umbelopsidomycetes</taxon>
        <taxon>Umbelopsidales</taxon>
        <taxon>Umbelopsidaceae</taxon>
        <taxon>Umbelopsis</taxon>
    </lineage>
</organism>
<protein>
    <recommendedName>
        <fullName evidence="1">Altered inheritance of mitochondria protein 41</fullName>
    </recommendedName>
</protein>
<comment type="similarity">
    <text evidence="1">Belongs to the AIM41 family.</text>
</comment>
<gene>
    <name evidence="1" type="primary">AIM41</name>
    <name evidence="2" type="ORF">INT43_002517</name>
</gene>